<feature type="region of interest" description="Disordered" evidence="1">
    <location>
        <begin position="53"/>
        <end position="125"/>
    </location>
</feature>
<sequence length="125" mass="13574">MAVDADAQDSLPPTLKPQLDQAAVDQREREHTPKPNPVVQKSTAILTIWAHPSDVATNSVPVTECFPPASKMLGPKDDKAHEQAHPPGPPDRPEHDAKIERFVRDQHRSKQPGGDLVEVAQDGGS</sequence>
<dbReference type="EMBL" id="BBTG02000004">
    <property type="protein sequence ID" value="GAO16839.1"/>
    <property type="molecule type" value="Genomic_DNA"/>
</dbReference>
<reference evidence="3" key="1">
    <citation type="journal article" date="2016" name="Genome Announc.">
        <title>Genome sequence of Ustilaginoidea virens IPU010, a rice pathogenic fungus causing false smut.</title>
        <authorList>
            <person name="Kumagai T."/>
            <person name="Ishii T."/>
            <person name="Terai G."/>
            <person name="Umemura M."/>
            <person name="Machida M."/>
            <person name="Asai K."/>
        </authorList>
    </citation>
    <scope>NUCLEOTIDE SEQUENCE [LARGE SCALE GENOMIC DNA]</scope>
    <source>
        <strain evidence="3">IPU010</strain>
    </source>
</reference>
<dbReference type="Proteomes" id="UP000054053">
    <property type="component" value="Unassembled WGS sequence"/>
</dbReference>
<name>A0A1B5L0E6_USTVR</name>
<gene>
    <name evidence="2" type="ORF">UVI_02011630</name>
</gene>
<protein>
    <submittedName>
        <fullName evidence="2">Uncharacterized protein</fullName>
    </submittedName>
</protein>
<dbReference type="AlphaFoldDB" id="A0A1B5L0E6"/>
<evidence type="ECO:0000313" key="3">
    <source>
        <dbReference type="Proteomes" id="UP000054053"/>
    </source>
</evidence>
<feature type="compositionally biased region" description="Basic and acidic residues" evidence="1">
    <location>
        <begin position="74"/>
        <end position="84"/>
    </location>
</feature>
<evidence type="ECO:0000313" key="2">
    <source>
        <dbReference type="EMBL" id="GAO16839.1"/>
    </source>
</evidence>
<feature type="region of interest" description="Disordered" evidence="1">
    <location>
        <begin position="1"/>
        <end position="40"/>
    </location>
</feature>
<feature type="compositionally biased region" description="Basic and acidic residues" evidence="1">
    <location>
        <begin position="91"/>
        <end position="108"/>
    </location>
</feature>
<accession>A0A1B5L0E6</accession>
<comment type="caution">
    <text evidence="2">The sequence shown here is derived from an EMBL/GenBank/DDBJ whole genome shotgun (WGS) entry which is preliminary data.</text>
</comment>
<organism evidence="2 3">
    <name type="scientific">Ustilaginoidea virens</name>
    <name type="common">Rice false smut fungus</name>
    <name type="synonym">Villosiclava virens</name>
    <dbReference type="NCBI Taxonomy" id="1159556"/>
    <lineage>
        <taxon>Eukaryota</taxon>
        <taxon>Fungi</taxon>
        <taxon>Dikarya</taxon>
        <taxon>Ascomycota</taxon>
        <taxon>Pezizomycotina</taxon>
        <taxon>Sordariomycetes</taxon>
        <taxon>Hypocreomycetidae</taxon>
        <taxon>Hypocreales</taxon>
        <taxon>Clavicipitaceae</taxon>
        <taxon>Ustilaginoidea</taxon>
    </lineage>
</organism>
<evidence type="ECO:0000256" key="1">
    <source>
        <dbReference type="SAM" id="MobiDB-lite"/>
    </source>
</evidence>
<proteinExistence type="predicted"/>